<organism evidence="8 9">
    <name type="scientific">Vigna mungo</name>
    <name type="common">Black gram</name>
    <name type="synonym">Phaseolus mungo</name>
    <dbReference type="NCBI Taxonomy" id="3915"/>
    <lineage>
        <taxon>Eukaryota</taxon>
        <taxon>Viridiplantae</taxon>
        <taxon>Streptophyta</taxon>
        <taxon>Embryophyta</taxon>
        <taxon>Tracheophyta</taxon>
        <taxon>Spermatophyta</taxon>
        <taxon>Magnoliopsida</taxon>
        <taxon>eudicotyledons</taxon>
        <taxon>Gunneridae</taxon>
        <taxon>Pentapetalae</taxon>
        <taxon>rosids</taxon>
        <taxon>fabids</taxon>
        <taxon>Fabales</taxon>
        <taxon>Fabaceae</taxon>
        <taxon>Papilionoideae</taxon>
        <taxon>50 kb inversion clade</taxon>
        <taxon>NPAAA clade</taxon>
        <taxon>indigoferoid/millettioid clade</taxon>
        <taxon>Phaseoleae</taxon>
        <taxon>Vigna</taxon>
    </lineage>
</organism>
<reference evidence="8 9" key="1">
    <citation type="journal article" date="2023" name="Life. Sci Alliance">
        <title>Evolutionary insights into 3D genome organization and epigenetic landscape of Vigna mungo.</title>
        <authorList>
            <person name="Junaid A."/>
            <person name="Singh B."/>
            <person name="Bhatia S."/>
        </authorList>
    </citation>
    <scope>NUCLEOTIDE SEQUENCE [LARGE SCALE GENOMIC DNA]</scope>
    <source>
        <strain evidence="8">Urdbean</strain>
    </source>
</reference>
<proteinExistence type="inferred from homology"/>
<feature type="domain" description="Protein kinase" evidence="7">
    <location>
        <begin position="21"/>
        <end position="257"/>
    </location>
</feature>
<dbReference type="Gene3D" id="1.10.510.10">
    <property type="entry name" value="Transferase(Phosphotransferase) domain 1"/>
    <property type="match status" value="1"/>
</dbReference>
<dbReference type="InterPro" id="IPR011009">
    <property type="entry name" value="Kinase-like_dom_sf"/>
</dbReference>
<evidence type="ECO:0000256" key="2">
    <source>
        <dbReference type="ARBA" id="ARBA00022741"/>
    </source>
</evidence>
<keyword evidence="3 6" id="KW-0067">ATP-binding</keyword>
<dbReference type="PROSITE" id="PS00107">
    <property type="entry name" value="PROTEIN_KINASE_ATP"/>
    <property type="match status" value="1"/>
</dbReference>
<keyword evidence="2 6" id="KW-0547">Nucleotide-binding</keyword>
<dbReference type="GO" id="GO:0005524">
    <property type="term" value="F:ATP binding"/>
    <property type="evidence" value="ECO:0007669"/>
    <property type="project" value="UniProtKB-UniRule"/>
</dbReference>
<feature type="binding site" evidence="6">
    <location>
        <position position="51"/>
    </location>
    <ligand>
        <name>ATP</name>
        <dbReference type="ChEBI" id="CHEBI:30616"/>
    </ligand>
</feature>
<evidence type="ECO:0000256" key="4">
    <source>
        <dbReference type="ARBA" id="ARBA00047592"/>
    </source>
</evidence>
<dbReference type="GO" id="GO:0004707">
    <property type="term" value="F:MAP kinase activity"/>
    <property type="evidence" value="ECO:0007669"/>
    <property type="project" value="UniProtKB-EC"/>
</dbReference>
<dbReference type="SMART" id="SM00220">
    <property type="entry name" value="S_TKc"/>
    <property type="match status" value="1"/>
</dbReference>
<dbReference type="AlphaFoldDB" id="A0AAQ3MK62"/>
<evidence type="ECO:0000259" key="7">
    <source>
        <dbReference type="PROSITE" id="PS50011"/>
    </source>
</evidence>
<dbReference type="Gene3D" id="3.30.200.20">
    <property type="entry name" value="Phosphorylase Kinase, domain 1"/>
    <property type="match status" value="2"/>
</dbReference>
<evidence type="ECO:0000313" key="9">
    <source>
        <dbReference type="Proteomes" id="UP001374535"/>
    </source>
</evidence>
<comment type="catalytic activity">
    <reaction evidence="4">
        <text>L-threonyl-[protein] + ATP = O-phospho-L-threonyl-[protein] + ADP + H(+)</text>
        <dbReference type="Rhea" id="RHEA:46608"/>
        <dbReference type="Rhea" id="RHEA-COMP:11060"/>
        <dbReference type="Rhea" id="RHEA-COMP:11605"/>
        <dbReference type="ChEBI" id="CHEBI:15378"/>
        <dbReference type="ChEBI" id="CHEBI:30013"/>
        <dbReference type="ChEBI" id="CHEBI:30616"/>
        <dbReference type="ChEBI" id="CHEBI:61977"/>
        <dbReference type="ChEBI" id="CHEBI:456216"/>
        <dbReference type="EC" id="2.7.11.24"/>
    </reaction>
</comment>
<comment type="similarity">
    <text evidence="1">Belongs to the protein kinase superfamily. CMGC Ser/Thr protein kinase family. MAP kinase subfamily.</text>
</comment>
<gene>
    <name evidence="8" type="ORF">V8G54_031473</name>
</gene>
<dbReference type="PANTHER" id="PTHR24055">
    <property type="entry name" value="MITOGEN-ACTIVATED PROTEIN KINASE"/>
    <property type="match status" value="1"/>
</dbReference>
<evidence type="ECO:0000313" key="8">
    <source>
        <dbReference type="EMBL" id="WVY92385.1"/>
    </source>
</evidence>
<evidence type="ECO:0000256" key="6">
    <source>
        <dbReference type="PROSITE-ProRule" id="PRU10141"/>
    </source>
</evidence>
<protein>
    <recommendedName>
        <fullName evidence="7">Protein kinase domain-containing protein</fullName>
    </recommendedName>
</protein>
<dbReference type="Proteomes" id="UP001374535">
    <property type="component" value="Chromosome 10"/>
</dbReference>
<dbReference type="InterPro" id="IPR000719">
    <property type="entry name" value="Prot_kinase_dom"/>
</dbReference>
<sequence length="257" mass="30019">MTLVSSVDVDFFTEYGEGSRYRIEEVIGKGSYGVVCSAYDTHTGEKVAIKKINDIFEHVSDATRILREIKLLRLLRHPDIDYALADPYFKGLAKVEREPSAQPVTKMEFEFERRRITKEDVRELIYKEILEYHPKMLKEFLEGAEPTGFMYPRPCVLYSDNKIHNTSDVADDLSKCSIKEVEKQPVDRSNVIPMSRLPLPAPQNIQGVMIEFYMHFIPSLFPLLPIYWTHRHYWFYLTRVLCLHDACFISSHLSFNQ</sequence>
<evidence type="ECO:0000256" key="3">
    <source>
        <dbReference type="ARBA" id="ARBA00022840"/>
    </source>
</evidence>
<evidence type="ECO:0000256" key="1">
    <source>
        <dbReference type="ARBA" id="ARBA00008832"/>
    </source>
</evidence>
<keyword evidence="9" id="KW-1185">Reference proteome</keyword>
<name>A0AAQ3MK62_VIGMU</name>
<comment type="catalytic activity">
    <reaction evidence="5">
        <text>L-seryl-[protein] + ATP = O-phospho-L-seryl-[protein] + ADP + H(+)</text>
        <dbReference type="Rhea" id="RHEA:17989"/>
        <dbReference type="Rhea" id="RHEA-COMP:9863"/>
        <dbReference type="Rhea" id="RHEA-COMP:11604"/>
        <dbReference type="ChEBI" id="CHEBI:15378"/>
        <dbReference type="ChEBI" id="CHEBI:29999"/>
        <dbReference type="ChEBI" id="CHEBI:30616"/>
        <dbReference type="ChEBI" id="CHEBI:83421"/>
        <dbReference type="ChEBI" id="CHEBI:456216"/>
        <dbReference type="EC" id="2.7.11.24"/>
    </reaction>
</comment>
<accession>A0AAQ3MK62</accession>
<dbReference type="Pfam" id="PF00069">
    <property type="entry name" value="Pkinase"/>
    <property type="match status" value="1"/>
</dbReference>
<dbReference type="PROSITE" id="PS50011">
    <property type="entry name" value="PROTEIN_KINASE_DOM"/>
    <property type="match status" value="1"/>
</dbReference>
<evidence type="ECO:0000256" key="5">
    <source>
        <dbReference type="ARBA" id="ARBA00048312"/>
    </source>
</evidence>
<dbReference type="EMBL" id="CP144691">
    <property type="protein sequence ID" value="WVY92385.1"/>
    <property type="molecule type" value="Genomic_DNA"/>
</dbReference>
<dbReference type="InterPro" id="IPR050117">
    <property type="entry name" value="MAPK"/>
</dbReference>
<dbReference type="InterPro" id="IPR017441">
    <property type="entry name" value="Protein_kinase_ATP_BS"/>
</dbReference>
<dbReference type="SUPFAM" id="SSF56112">
    <property type="entry name" value="Protein kinase-like (PK-like)"/>
    <property type="match status" value="1"/>
</dbReference>